<evidence type="ECO:0000313" key="2">
    <source>
        <dbReference type="Proteomes" id="UP000253303"/>
    </source>
</evidence>
<protein>
    <submittedName>
        <fullName evidence="1">Uncharacterized protein</fullName>
    </submittedName>
</protein>
<name>A0A366LW41_9ACTN</name>
<dbReference type="EMBL" id="QMEY01000009">
    <property type="protein sequence ID" value="RBQ17977.1"/>
    <property type="molecule type" value="Genomic_DNA"/>
</dbReference>
<organism evidence="1 2">
    <name type="scientific">Spongiactinospora rosea</name>
    <dbReference type="NCBI Taxonomy" id="2248750"/>
    <lineage>
        <taxon>Bacteria</taxon>
        <taxon>Bacillati</taxon>
        <taxon>Actinomycetota</taxon>
        <taxon>Actinomycetes</taxon>
        <taxon>Streptosporangiales</taxon>
        <taxon>Streptosporangiaceae</taxon>
        <taxon>Spongiactinospora</taxon>
    </lineage>
</organism>
<accession>A0A366LW41</accession>
<gene>
    <name evidence="1" type="ORF">DP939_21635</name>
</gene>
<dbReference type="AlphaFoldDB" id="A0A366LW41"/>
<dbReference type="OrthoDB" id="3550133at2"/>
<reference evidence="1 2" key="1">
    <citation type="submission" date="2018-06" db="EMBL/GenBank/DDBJ databases">
        <title>Sphaerisporangium craniellae sp. nov., isolated from a marine sponge in the South China Sea.</title>
        <authorList>
            <person name="Li L."/>
        </authorList>
    </citation>
    <scope>NUCLEOTIDE SEQUENCE [LARGE SCALE GENOMIC DNA]</scope>
    <source>
        <strain evidence="1 2">LHW63015</strain>
    </source>
</reference>
<keyword evidence="2" id="KW-1185">Reference proteome</keyword>
<dbReference type="RefSeq" id="WP_113982578.1">
    <property type="nucleotide sequence ID" value="NZ_QMEY01000009.1"/>
</dbReference>
<evidence type="ECO:0000313" key="1">
    <source>
        <dbReference type="EMBL" id="RBQ17977.1"/>
    </source>
</evidence>
<proteinExistence type="predicted"/>
<dbReference type="Proteomes" id="UP000253303">
    <property type="component" value="Unassembled WGS sequence"/>
</dbReference>
<sequence length="73" mass="8380">MTPDDRRLEVIRQTYPGWRITVLKGVWFATRHRPPDSAERALGVHHQLARLTGDDLVAALAEQADILHRARRT</sequence>
<comment type="caution">
    <text evidence="1">The sequence shown here is derived from an EMBL/GenBank/DDBJ whole genome shotgun (WGS) entry which is preliminary data.</text>
</comment>